<name>A0AAD6NUC6_9ROSI</name>
<sequence length="154" mass="17291">MSISTWPPERSSPDLQAGQDLTRTRLVGLRDSVPSRLEFFNQITGGYKRTSPVANARNDCKDMIHERAIMILFSELTLYNIDDFHKYNEVQARMNLHFSIKTNMTPAKCTLKVNESLLVAHSFQIDETVCAATGPSPVTFLVTSVLIRADFNPG</sequence>
<organism evidence="1 2">
    <name type="scientific">Salix udensis</name>
    <dbReference type="NCBI Taxonomy" id="889485"/>
    <lineage>
        <taxon>Eukaryota</taxon>
        <taxon>Viridiplantae</taxon>
        <taxon>Streptophyta</taxon>
        <taxon>Embryophyta</taxon>
        <taxon>Tracheophyta</taxon>
        <taxon>Spermatophyta</taxon>
        <taxon>Magnoliopsida</taxon>
        <taxon>eudicotyledons</taxon>
        <taxon>Gunneridae</taxon>
        <taxon>Pentapetalae</taxon>
        <taxon>rosids</taxon>
        <taxon>fabids</taxon>
        <taxon>Malpighiales</taxon>
        <taxon>Salicaceae</taxon>
        <taxon>Saliceae</taxon>
        <taxon>Salix</taxon>
    </lineage>
</organism>
<dbReference type="AlphaFoldDB" id="A0AAD6NUC6"/>
<accession>A0AAD6NUC6</accession>
<comment type="caution">
    <text evidence="1">The sequence shown here is derived from an EMBL/GenBank/DDBJ whole genome shotgun (WGS) entry which is preliminary data.</text>
</comment>
<protein>
    <submittedName>
        <fullName evidence="1">Uncharacterized protein</fullName>
    </submittedName>
</protein>
<keyword evidence="2" id="KW-1185">Reference proteome</keyword>
<reference evidence="1 2" key="1">
    <citation type="journal article" date="2023" name="Int. J. Mol. Sci.">
        <title>De Novo Assembly and Annotation of 11 Diverse Shrub Willow (Salix) Genomes Reveals Novel Gene Organization in Sex-Linked Regions.</title>
        <authorList>
            <person name="Hyden B."/>
            <person name="Feng K."/>
            <person name="Yates T.B."/>
            <person name="Jawdy S."/>
            <person name="Cereghino C."/>
            <person name="Smart L.B."/>
            <person name="Muchero W."/>
        </authorList>
    </citation>
    <scope>NUCLEOTIDE SEQUENCE [LARGE SCALE GENOMIC DNA]</scope>
    <source>
        <tissue evidence="1">Shoot tip</tissue>
    </source>
</reference>
<evidence type="ECO:0000313" key="2">
    <source>
        <dbReference type="Proteomes" id="UP001162972"/>
    </source>
</evidence>
<gene>
    <name evidence="1" type="ORF">OIU84_013338</name>
</gene>
<dbReference type="EMBL" id="JAPFFJ010000017">
    <property type="protein sequence ID" value="KAJ6405358.1"/>
    <property type="molecule type" value="Genomic_DNA"/>
</dbReference>
<evidence type="ECO:0000313" key="1">
    <source>
        <dbReference type="EMBL" id="KAJ6405358.1"/>
    </source>
</evidence>
<dbReference type="Proteomes" id="UP001162972">
    <property type="component" value="Chromosome 2"/>
</dbReference>
<proteinExistence type="predicted"/>